<dbReference type="Proteomes" id="UP000625316">
    <property type="component" value="Unassembled WGS sequence"/>
</dbReference>
<dbReference type="AlphaFoldDB" id="A0A928VQC5"/>
<gene>
    <name evidence="2" type="ORF">IQ266_23650</name>
</gene>
<comment type="caution">
    <text evidence="2">The sequence shown here is derived from an EMBL/GenBank/DDBJ whole genome shotgun (WGS) entry which is preliminary data.</text>
</comment>
<reference evidence="2" key="1">
    <citation type="submission" date="2020-10" db="EMBL/GenBank/DDBJ databases">
        <authorList>
            <person name="Castelo-Branco R."/>
            <person name="Eusebio N."/>
            <person name="Adriana R."/>
            <person name="Vieira A."/>
            <person name="Brugerolle De Fraissinette N."/>
            <person name="Rezende De Castro R."/>
            <person name="Schneider M.P."/>
            <person name="Vasconcelos V."/>
            <person name="Leao P.N."/>
        </authorList>
    </citation>
    <scope>NUCLEOTIDE SEQUENCE</scope>
    <source>
        <strain evidence="2">LEGE 11480</strain>
    </source>
</reference>
<dbReference type="SUPFAM" id="SSF55729">
    <property type="entry name" value="Acyl-CoA N-acyltransferases (Nat)"/>
    <property type="match status" value="1"/>
</dbReference>
<feature type="domain" description="N-acetyltransferase" evidence="1">
    <location>
        <begin position="2"/>
        <end position="135"/>
    </location>
</feature>
<dbReference type="PROSITE" id="PS51186">
    <property type="entry name" value="GNAT"/>
    <property type="match status" value="1"/>
</dbReference>
<dbReference type="InterPro" id="IPR000182">
    <property type="entry name" value="GNAT_dom"/>
</dbReference>
<protein>
    <submittedName>
        <fullName evidence="2">GNAT family N-acetyltransferase</fullName>
    </submittedName>
</protein>
<dbReference type="Gene3D" id="3.40.630.30">
    <property type="match status" value="1"/>
</dbReference>
<keyword evidence="3" id="KW-1185">Reference proteome</keyword>
<dbReference type="PANTHER" id="PTHR43233:SF1">
    <property type="entry name" value="FAMILY N-ACETYLTRANSFERASE, PUTATIVE (AFU_ORTHOLOGUE AFUA_6G03350)-RELATED"/>
    <property type="match status" value="1"/>
</dbReference>
<dbReference type="InterPro" id="IPR053144">
    <property type="entry name" value="Acetyltransferase_Butenolide"/>
</dbReference>
<dbReference type="RefSeq" id="WP_264327553.1">
    <property type="nucleotide sequence ID" value="NZ_JADEXQ010000122.1"/>
</dbReference>
<dbReference type="EMBL" id="JADEXQ010000122">
    <property type="protein sequence ID" value="MBE9032736.1"/>
    <property type="molecule type" value="Genomic_DNA"/>
</dbReference>
<proteinExistence type="predicted"/>
<evidence type="ECO:0000313" key="3">
    <source>
        <dbReference type="Proteomes" id="UP000625316"/>
    </source>
</evidence>
<evidence type="ECO:0000313" key="2">
    <source>
        <dbReference type="EMBL" id="MBE9032736.1"/>
    </source>
</evidence>
<accession>A0A928VQC5</accession>
<evidence type="ECO:0000259" key="1">
    <source>
        <dbReference type="PROSITE" id="PS51186"/>
    </source>
</evidence>
<dbReference type="GO" id="GO:0016747">
    <property type="term" value="F:acyltransferase activity, transferring groups other than amino-acyl groups"/>
    <property type="evidence" value="ECO:0007669"/>
    <property type="project" value="InterPro"/>
</dbReference>
<dbReference type="PANTHER" id="PTHR43233">
    <property type="entry name" value="FAMILY N-ACETYLTRANSFERASE, PUTATIVE (AFU_ORTHOLOGUE AFUA_6G03350)-RELATED"/>
    <property type="match status" value="1"/>
</dbReference>
<dbReference type="Pfam" id="PF00583">
    <property type="entry name" value="Acetyltransf_1"/>
    <property type="match status" value="1"/>
</dbReference>
<organism evidence="2 3">
    <name type="scientific">Romeriopsis navalis LEGE 11480</name>
    <dbReference type="NCBI Taxonomy" id="2777977"/>
    <lineage>
        <taxon>Bacteria</taxon>
        <taxon>Bacillati</taxon>
        <taxon>Cyanobacteriota</taxon>
        <taxon>Cyanophyceae</taxon>
        <taxon>Leptolyngbyales</taxon>
        <taxon>Leptolyngbyaceae</taxon>
        <taxon>Romeriopsis</taxon>
        <taxon>Romeriopsis navalis</taxon>
    </lineage>
</organism>
<sequence>MHVVYKLTDSQISELHQLYRQEWWTESRTIEETKSCIEGSQICIGLVDEAESLIGFARILTDYTFKALIFDVIVSKSSRKLGLGDRLMKLIQNHPALSKVQHFELYCLPEMFAFYQKYGFSEQVGKIQLMRQTCLPDTSGCKSSGSG</sequence>
<name>A0A928VQC5_9CYAN</name>
<dbReference type="InterPro" id="IPR016181">
    <property type="entry name" value="Acyl_CoA_acyltransferase"/>
</dbReference>